<evidence type="ECO:0000256" key="1">
    <source>
        <dbReference type="ARBA" id="ARBA00001933"/>
    </source>
</evidence>
<keyword evidence="9" id="KW-1185">Reference proteome</keyword>
<dbReference type="RefSeq" id="WP_364601025.1">
    <property type="nucleotide sequence ID" value="NZ_JBFAQK010000080.1"/>
</dbReference>
<dbReference type="InterPro" id="IPR004839">
    <property type="entry name" value="Aminotransferase_I/II_large"/>
</dbReference>
<evidence type="ECO:0000313" key="8">
    <source>
        <dbReference type="EMBL" id="MEV4685463.1"/>
    </source>
</evidence>
<dbReference type="EMBL" id="JBFAQK010000080">
    <property type="protein sequence ID" value="MEV4685463.1"/>
    <property type="molecule type" value="Genomic_DNA"/>
</dbReference>
<gene>
    <name evidence="8" type="ORF">AB0K36_32380</name>
</gene>
<organism evidence="8 9">
    <name type="scientific">Streptomyces kurssanovii</name>
    <dbReference type="NCBI Taxonomy" id="67312"/>
    <lineage>
        <taxon>Bacteria</taxon>
        <taxon>Bacillati</taxon>
        <taxon>Actinomycetota</taxon>
        <taxon>Actinomycetes</taxon>
        <taxon>Kitasatosporales</taxon>
        <taxon>Streptomycetaceae</taxon>
        <taxon>Streptomyces</taxon>
    </lineage>
</organism>
<evidence type="ECO:0000256" key="2">
    <source>
        <dbReference type="ARBA" id="ARBA00013187"/>
    </source>
</evidence>
<comment type="caution">
    <text evidence="8">The sequence shown here is derived from an EMBL/GenBank/DDBJ whole genome shotgun (WGS) entry which is preliminary data.</text>
</comment>
<dbReference type="PANTHER" id="PTHR13693:SF3">
    <property type="entry name" value="LD36009P"/>
    <property type="match status" value="1"/>
</dbReference>
<dbReference type="InterPro" id="IPR050087">
    <property type="entry name" value="AON_synthase_class-II"/>
</dbReference>
<dbReference type="Gene3D" id="3.40.640.10">
    <property type="entry name" value="Type I PLP-dependent aspartate aminotransferase-like (Major domain)"/>
    <property type="match status" value="1"/>
</dbReference>
<comment type="similarity">
    <text evidence="6">Belongs to the class-II pyridoxal-phosphate-dependent aminotransferase family.</text>
</comment>
<dbReference type="InterPro" id="IPR015422">
    <property type="entry name" value="PyrdxlP-dep_Trfase_small"/>
</dbReference>
<accession>A0ABV3I3R1</accession>
<dbReference type="SUPFAM" id="SSF53383">
    <property type="entry name" value="PLP-dependent transferases"/>
    <property type="match status" value="1"/>
</dbReference>
<reference evidence="8 9" key="1">
    <citation type="submission" date="2024-06" db="EMBL/GenBank/DDBJ databases">
        <title>The Natural Products Discovery Center: Release of the First 8490 Sequenced Strains for Exploring Actinobacteria Biosynthetic Diversity.</title>
        <authorList>
            <person name="Kalkreuter E."/>
            <person name="Kautsar S.A."/>
            <person name="Yang D."/>
            <person name="Bader C.D."/>
            <person name="Teijaro C.N."/>
            <person name="Fluegel L."/>
            <person name="Davis C.M."/>
            <person name="Simpson J.R."/>
            <person name="Lauterbach L."/>
            <person name="Steele A.D."/>
            <person name="Gui C."/>
            <person name="Meng S."/>
            <person name="Li G."/>
            <person name="Viehrig K."/>
            <person name="Ye F."/>
            <person name="Su P."/>
            <person name="Kiefer A.F."/>
            <person name="Nichols A."/>
            <person name="Cepeda A.J."/>
            <person name="Yan W."/>
            <person name="Fan B."/>
            <person name="Jiang Y."/>
            <person name="Adhikari A."/>
            <person name="Zheng C.-J."/>
            <person name="Schuster L."/>
            <person name="Cowan T.M."/>
            <person name="Smanski M.J."/>
            <person name="Chevrette M.G."/>
            <person name="De Carvalho L.P.S."/>
            <person name="Shen B."/>
        </authorList>
    </citation>
    <scope>NUCLEOTIDE SEQUENCE [LARGE SCALE GENOMIC DNA]</scope>
    <source>
        <strain evidence="8 9">NPDC049344</strain>
    </source>
</reference>
<comment type="cofactor">
    <cofactor evidence="1 6">
        <name>pyridoxal 5'-phosphate</name>
        <dbReference type="ChEBI" id="CHEBI:597326"/>
    </cofactor>
</comment>
<proteinExistence type="inferred from homology"/>
<sequence>MNAITDQADVFSRFASFTAANDLIESGLYPYFLPLEGHDGTRARLDGRELIMCGSNNYLGLTDDPRVRAAAGQALDTYGSSCTGSRFLNGNIDLHQELEKELARFLGKPAALVMSTGYQTNLGVIAGLLTPRDHVVIDKGAHASVVDGCRLSGAKLRWFPHNDAGALAGVLAGLPDDAPRLVVVDGVYSMEGDLCDLPAVVDVCRRYGARLLVDDAHGLGVLAGGRGTAAHFGLTDEVDLITVTFSKSLASLGGAVAGSEEAIHYLRHHARSLIFSASMTPANTGAALAALRVLRDEPELTDKLAANAGHLRRGLAAVGIGTGVSATPIIPVATHGTMGTLHAWRRLIDSGVYVNPVLPPAAEPRLRVSVTARHTTAQLDRVVEAFAAVPELRGSRAYAGSGTTQS</sequence>
<dbReference type="InterPro" id="IPR015421">
    <property type="entry name" value="PyrdxlP-dep_Trfase_major"/>
</dbReference>
<dbReference type="InterPro" id="IPR015424">
    <property type="entry name" value="PyrdxlP-dep_Trfase"/>
</dbReference>
<comment type="catalytic activity">
    <reaction evidence="5">
        <text>6-carboxyhexanoyl-[ACP] + L-alanine + H(+) = (8S)-8-amino-7-oxononanoate + holo-[ACP] + CO2</text>
        <dbReference type="Rhea" id="RHEA:42288"/>
        <dbReference type="Rhea" id="RHEA-COMP:9685"/>
        <dbReference type="Rhea" id="RHEA-COMP:9955"/>
        <dbReference type="ChEBI" id="CHEBI:15378"/>
        <dbReference type="ChEBI" id="CHEBI:16526"/>
        <dbReference type="ChEBI" id="CHEBI:57972"/>
        <dbReference type="ChEBI" id="CHEBI:64479"/>
        <dbReference type="ChEBI" id="CHEBI:78846"/>
        <dbReference type="ChEBI" id="CHEBI:149468"/>
        <dbReference type="EC" id="2.3.1.47"/>
    </reaction>
</comment>
<feature type="domain" description="Aminotransferase class I/classII large" evidence="7">
    <location>
        <begin position="52"/>
        <end position="386"/>
    </location>
</feature>
<dbReference type="Proteomes" id="UP001552521">
    <property type="component" value="Unassembled WGS sequence"/>
</dbReference>
<evidence type="ECO:0000256" key="5">
    <source>
        <dbReference type="ARBA" id="ARBA00047715"/>
    </source>
</evidence>
<keyword evidence="3" id="KW-0808">Transferase</keyword>
<dbReference type="PANTHER" id="PTHR13693">
    <property type="entry name" value="CLASS II AMINOTRANSFERASE/8-AMINO-7-OXONONANOATE SYNTHASE"/>
    <property type="match status" value="1"/>
</dbReference>
<evidence type="ECO:0000256" key="6">
    <source>
        <dbReference type="RuleBase" id="RU003693"/>
    </source>
</evidence>
<keyword evidence="4 6" id="KW-0663">Pyridoxal phosphate</keyword>
<dbReference type="Gene3D" id="3.90.1150.10">
    <property type="entry name" value="Aspartate Aminotransferase, domain 1"/>
    <property type="match status" value="1"/>
</dbReference>
<evidence type="ECO:0000259" key="7">
    <source>
        <dbReference type="Pfam" id="PF00155"/>
    </source>
</evidence>
<dbReference type="EC" id="2.3.1.47" evidence="2"/>
<dbReference type="Pfam" id="PF00155">
    <property type="entry name" value="Aminotran_1_2"/>
    <property type="match status" value="1"/>
</dbReference>
<name>A0ABV3I3R1_9ACTN</name>
<protein>
    <recommendedName>
        <fullName evidence="2">8-amino-7-oxononanoate synthase</fullName>
        <ecNumber evidence="2">2.3.1.47</ecNumber>
    </recommendedName>
</protein>
<dbReference type="PROSITE" id="PS00599">
    <property type="entry name" value="AA_TRANSFER_CLASS_2"/>
    <property type="match status" value="1"/>
</dbReference>
<evidence type="ECO:0000256" key="4">
    <source>
        <dbReference type="ARBA" id="ARBA00022898"/>
    </source>
</evidence>
<keyword evidence="8" id="KW-0032">Aminotransferase</keyword>
<dbReference type="GO" id="GO:0008483">
    <property type="term" value="F:transaminase activity"/>
    <property type="evidence" value="ECO:0007669"/>
    <property type="project" value="UniProtKB-KW"/>
</dbReference>
<evidence type="ECO:0000313" key="9">
    <source>
        <dbReference type="Proteomes" id="UP001552521"/>
    </source>
</evidence>
<evidence type="ECO:0000256" key="3">
    <source>
        <dbReference type="ARBA" id="ARBA00022679"/>
    </source>
</evidence>
<dbReference type="InterPro" id="IPR001917">
    <property type="entry name" value="Aminotrans_II_pyridoxalP_BS"/>
</dbReference>